<evidence type="ECO:0000313" key="3">
    <source>
        <dbReference type="Proteomes" id="UP001353858"/>
    </source>
</evidence>
<evidence type="ECO:0000313" key="2">
    <source>
        <dbReference type="EMBL" id="KAK4886236.1"/>
    </source>
</evidence>
<proteinExistence type="predicted"/>
<organism evidence="2 3">
    <name type="scientific">Aquatica leii</name>
    <dbReference type="NCBI Taxonomy" id="1421715"/>
    <lineage>
        <taxon>Eukaryota</taxon>
        <taxon>Metazoa</taxon>
        <taxon>Ecdysozoa</taxon>
        <taxon>Arthropoda</taxon>
        <taxon>Hexapoda</taxon>
        <taxon>Insecta</taxon>
        <taxon>Pterygota</taxon>
        <taxon>Neoptera</taxon>
        <taxon>Endopterygota</taxon>
        <taxon>Coleoptera</taxon>
        <taxon>Polyphaga</taxon>
        <taxon>Elateriformia</taxon>
        <taxon>Elateroidea</taxon>
        <taxon>Lampyridae</taxon>
        <taxon>Luciolinae</taxon>
        <taxon>Aquatica</taxon>
    </lineage>
</organism>
<comment type="caution">
    <text evidence="2">The sequence shown here is derived from an EMBL/GenBank/DDBJ whole genome shotgun (WGS) entry which is preliminary data.</text>
</comment>
<feature type="compositionally biased region" description="Polar residues" evidence="1">
    <location>
        <begin position="46"/>
        <end position="58"/>
    </location>
</feature>
<protein>
    <submittedName>
        <fullName evidence="2">Uncharacterized protein</fullName>
    </submittedName>
</protein>
<gene>
    <name evidence="2" type="ORF">RN001_002507</name>
</gene>
<feature type="compositionally biased region" description="Polar residues" evidence="1">
    <location>
        <begin position="68"/>
        <end position="83"/>
    </location>
</feature>
<evidence type="ECO:0000256" key="1">
    <source>
        <dbReference type="SAM" id="MobiDB-lite"/>
    </source>
</evidence>
<sequence length="83" mass="9071">MVTNTVLTYDVVPSGDLQLVTPDSPLFTEDFPEFVETEVEEVVSANTDISELSQSQPGTKGMKRKIVGSNSQPAKKTVRTNLQ</sequence>
<accession>A0AAN7PPY0</accession>
<name>A0AAN7PPY0_9COLE</name>
<feature type="region of interest" description="Disordered" evidence="1">
    <location>
        <begin position="46"/>
        <end position="83"/>
    </location>
</feature>
<dbReference type="EMBL" id="JARPUR010000001">
    <property type="protein sequence ID" value="KAK4886236.1"/>
    <property type="molecule type" value="Genomic_DNA"/>
</dbReference>
<dbReference type="Proteomes" id="UP001353858">
    <property type="component" value="Unassembled WGS sequence"/>
</dbReference>
<dbReference type="AlphaFoldDB" id="A0AAN7PPY0"/>
<keyword evidence="3" id="KW-1185">Reference proteome</keyword>
<reference evidence="3" key="1">
    <citation type="submission" date="2023-01" db="EMBL/GenBank/DDBJ databases">
        <title>Key to firefly adult light organ development and bioluminescence: homeobox transcription factors regulate luciferase expression and transportation to peroxisome.</title>
        <authorList>
            <person name="Fu X."/>
        </authorList>
    </citation>
    <scope>NUCLEOTIDE SEQUENCE [LARGE SCALE GENOMIC DNA]</scope>
</reference>